<evidence type="ECO:0000259" key="9">
    <source>
        <dbReference type="PROSITE" id="PS50112"/>
    </source>
</evidence>
<dbReference type="CDD" id="cd00156">
    <property type="entry name" value="REC"/>
    <property type="match status" value="1"/>
</dbReference>
<feature type="domain" description="PAS" evidence="9">
    <location>
        <begin position="139"/>
        <end position="209"/>
    </location>
</feature>
<dbReference type="InterPro" id="IPR011006">
    <property type="entry name" value="CheY-like_superfamily"/>
</dbReference>
<dbReference type="Gene3D" id="3.30.450.20">
    <property type="entry name" value="PAS domain"/>
    <property type="match status" value="1"/>
</dbReference>
<sequence length="619" mass="68104">MEPSTSISGSIRVLHVDDEPDLADLVATYLERKDERLTVETASTVADALARLDEMDIDCVISDYEMPGQNGLEFLEAVRTDRPDFPFILFTGKGSEEIASDAISAGVTDYLQKERGIEQYTILANRVINAVERARAEQAEQRQLRAIETAHEGISILNAAGEFIYVNEAYADLYGYDLEEMLGAHWSLIYPDEDTQAIRETILPAVRTNGFWRGETTGLRADGTTFVEDHRLATTDHGELVCTVLDTTEQRRQKQAIEELHSTARAFIQAETAEEVAEIAVAAVRDILEMPANGFHRYDETDDRLVPVTWTDRTEELVGEPPVFESGEGIAWTAFAMGEPQVHDDISTNDDRYNPDTPIRSQLALPLDGRGVHLIGSPEPAAFDETDVSLAKTVAAHATAALERVEREQELTRQNDRLATFTDIVSHDLRNPLTVAIGRLELAQDTCDCPYLADVDQALTRTETLLDDLHAFAQAGTATLDLKSVDLTTLCQASWEHVETGTATLVTDTQQVIRADESRLQELLENLFSNAVEHGGDAVTVTVGDLKDGIYIADDGPGIADADKDAVFDYGYSTSQDGTGFGLSIVREIADVHGWELRLTDSDAGCARFEICNVETEGM</sequence>
<dbReference type="SUPFAM" id="SSF55874">
    <property type="entry name" value="ATPase domain of HSP90 chaperone/DNA topoisomerase II/histidine kinase"/>
    <property type="match status" value="1"/>
</dbReference>
<dbReference type="AlphaFoldDB" id="A0ABD5XTX3"/>
<dbReference type="CDD" id="cd00130">
    <property type="entry name" value="PAS"/>
    <property type="match status" value="1"/>
</dbReference>
<gene>
    <name evidence="10" type="ORF">ACFQMA_01555</name>
</gene>
<keyword evidence="3" id="KW-0808">Transferase</keyword>
<dbReference type="PANTHER" id="PTHR43711">
    <property type="entry name" value="TWO-COMPONENT HISTIDINE KINASE"/>
    <property type="match status" value="1"/>
</dbReference>
<dbReference type="PANTHER" id="PTHR43711:SF1">
    <property type="entry name" value="HISTIDINE KINASE 1"/>
    <property type="match status" value="1"/>
</dbReference>
<keyword evidence="11" id="KW-1185">Reference proteome</keyword>
<dbReference type="InterPro" id="IPR035965">
    <property type="entry name" value="PAS-like_dom_sf"/>
</dbReference>
<dbReference type="SMART" id="SM00091">
    <property type="entry name" value="PAS"/>
    <property type="match status" value="1"/>
</dbReference>
<dbReference type="SMART" id="SM00448">
    <property type="entry name" value="REC"/>
    <property type="match status" value="1"/>
</dbReference>
<dbReference type="RefSeq" id="WP_274324138.1">
    <property type="nucleotide sequence ID" value="NZ_CP118158.1"/>
</dbReference>
<name>A0ABD5XTX3_9EURY</name>
<dbReference type="InterPro" id="IPR003594">
    <property type="entry name" value="HATPase_dom"/>
</dbReference>
<dbReference type="EC" id="2.7.13.3" evidence="2"/>
<dbReference type="PROSITE" id="PS50109">
    <property type="entry name" value="HIS_KIN"/>
    <property type="match status" value="1"/>
</dbReference>
<dbReference type="Gene3D" id="3.30.450.40">
    <property type="match status" value="1"/>
</dbReference>
<dbReference type="Pfam" id="PF08448">
    <property type="entry name" value="PAS_4"/>
    <property type="match status" value="1"/>
</dbReference>
<evidence type="ECO:0000256" key="2">
    <source>
        <dbReference type="ARBA" id="ARBA00012438"/>
    </source>
</evidence>
<evidence type="ECO:0000256" key="3">
    <source>
        <dbReference type="ARBA" id="ARBA00022679"/>
    </source>
</evidence>
<dbReference type="SUPFAM" id="SSF47384">
    <property type="entry name" value="Homodimeric domain of signal transducing histidine kinase"/>
    <property type="match status" value="1"/>
</dbReference>
<dbReference type="InterPro" id="IPR029016">
    <property type="entry name" value="GAF-like_dom_sf"/>
</dbReference>
<dbReference type="InterPro" id="IPR003018">
    <property type="entry name" value="GAF"/>
</dbReference>
<dbReference type="GeneID" id="78818758"/>
<keyword evidence="6" id="KW-0597">Phosphoprotein</keyword>
<proteinExistence type="predicted"/>
<dbReference type="Gene3D" id="1.10.287.130">
    <property type="match status" value="1"/>
</dbReference>
<dbReference type="Pfam" id="PF13185">
    <property type="entry name" value="GAF_2"/>
    <property type="match status" value="1"/>
</dbReference>
<dbReference type="SMART" id="SM00065">
    <property type="entry name" value="GAF"/>
    <property type="match status" value="1"/>
</dbReference>
<dbReference type="PROSITE" id="PS50112">
    <property type="entry name" value="PAS"/>
    <property type="match status" value="1"/>
</dbReference>
<evidence type="ECO:0000256" key="6">
    <source>
        <dbReference type="PROSITE-ProRule" id="PRU00169"/>
    </source>
</evidence>
<dbReference type="CDD" id="cd00082">
    <property type="entry name" value="HisKA"/>
    <property type="match status" value="1"/>
</dbReference>
<feature type="modified residue" description="4-aspartylphosphate" evidence="6">
    <location>
        <position position="63"/>
    </location>
</feature>
<dbReference type="Gene3D" id="3.40.50.2300">
    <property type="match status" value="1"/>
</dbReference>
<dbReference type="Proteomes" id="UP001596432">
    <property type="component" value="Unassembled WGS sequence"/>
</dbReference>
<evidence type="ECO:0000256" key="4">
    <source>
        <dbReference type="ARBA" id="ARBA00022777"/>
    </source>
</evidence>
<dbReference type="NCBIfam" id="TIGR00229">
    <property type="entry name" value="sensory_box"/>
    <property type="match status" value="1"/>
</dbReference>
<dbReference type="Gene3D" id="3.30.565.10">
    <property type="entry name" value="Histidine kinase-like ATPase, C-terminal domain"/>
    <property type="match status" value="1"/>
</dbReference>
<dbReference type="Pfam" id="PF02518">
    <property type="entry name" value="HATPase_c"/>
    <property type="match status" value="1"/>
</dbReference>
<evidence type="ECO:0000256" key="1">
    <source>
        <dbReference type="ARBA" id="ARBA00000085"/>
    </source>
</evidence>
<comment type="catalytic activity">
    <reaction evidence="1">
        <text>ATP + protein L-histidine = ADP + protein N-phospho-L-histidine.</text>
        <dbReference type="EC" id="2.7.13.3"/>
    </reaction>
</comment>
<feature type="domain" description="Histidine kinase" evidence="7">
    <location>
        <begin position="424"/>
        <end position="611"/>
    </location>
</feature>
<comment type="caution">
    <text evidence="10">The sequence shown here is derived from an EMBL/GenBank/DDBJ whole genome shotgun (WGS) entry which is preliminary data.</text>
</comment>
<dbReference type="InterPro" id="IPR036097">
    <property type="entry name" value="HisK_dim/P_sf"/>
</dbReference>
<dbReference type="SUPFAM" id="SSF55781">
    <property type="entry name" value="GAF domain-like"/>
    <property type="match status" value="1"/>
</dbReference>
<dbReference type="SUPFAM" id="SSF55785">
    <property type="entry name" value="PYP-like sensor domain (PAS domain)"/>
    <property type="match status" value="1"/>
</dbReference>
<dbReference type="InterPro" id="IPR005467">
    <property type="entry name" value="His_kinase_dom"/>
</dbReference>
<dbReference type="InterPro" id="IPR001789">
    <property type="entry name" value="Sig_transdc_resp-reg_receiver"/>
</dbReference>
<dbReference type="SMART" id="SM00388">
    <property type="entry name" value="HisKA"/>
    <property type="match status" value="1"/>
</dbReference>
<dbReference type="SUPFAM" id="SSF52172">
    <property type="entry name" value="CheY-like"/>
    <property type="match status" value="1"/>
</dbReference>
<evidence type="ECO:0000259" key="8">
    <source>
        <dbReference type="PROSITE" id="PS50110"/>
    </source>
</evidence>
<keyword evidence="5" id="KW-0902">Two-component regulatory system</keyword>
<dbReference type="Pfam" id="PF00072">
    <property type="entry name" value="Response_reg"/>
    <property type="match status" value="1"/>
</dbReference>
<dbReference type="InterPro" id="IPR000014">
    <property type="entry name" value="PAS"/>
</dbReference>
<keyword evidence="4" id="KW-0418">Kinase</keyword>
<evidence type="ECO:0000259" key="7">
    <source>
        <dbReference type="PROSITE" id="PS50109"/>
    </source>
</evidence>
<dbReference type="Pfam" id="PF00512">
    <property type="entry name" value="HisKA"/>
    <property type="match status" value="1"/>
</dbReference>
<evidence type="ECO:0000256" key="5">
    <source>
        <dbReference type="ARBA" id="ARBA00023012"/>
    </source>
</evidence>
<evidence type="ECO:0000313" key="11">
    <source>
        <dbReference type="Proteomes" id="UP001596432"/>
    </source>
</evidence>
<dbReference type="InterPro" id="IPR050736">
    <property type="entry name" value="Sensor_HK_Regulatory"/>
</dbReference>
<dbReference type="InterPro" id="IPR013656">
    <property type="entry name" value="PAS_4"/>
</dbReference>
<dbReference type="InterPro" id="IPR036890">
    <property type="entry name" value="HATPase_C_sf"/>
</dbReference>
<reference evidence="10 11" key="1">
    <citation type="journal article" date="2019" name="Int. J. Syst. Evol. Microbiol.">
        <title>The Global Catalogue of Microorganisms (GCM) 10K type strain sequencing project: providing services to taxonomists for standard genome sequencing and annotation.</title>
        <authorList>
            <consortium name="The Broad Institute Genomics Platform"/>
            <consortium name="The Broad Institute Genome Sequencing Center for Infectious Disease"/>
            <person name="Wu L."/>
            <person name="Ma J."/>
        </authorList>
    </citation>
    <scope>NUCLEOTIDE SEQUENCE [LARGE SCALE GENOMIC DNA]</scope>
    <source>
        <strain evidence="10 11">XZYJT29</strain>
    </source>
</reference>
<dbReference type="SMART" id="SM00387">
    <property type="entry name" value="HATPase_c"/>
    <property type="match status" value="1"/>
</dbReference>
<dbReference type="EMBL" id="JBHTAS010000001">
    <property type="protein sequence ID" value="MFC7138518.1"/>
    <property type="molecule type" value="Genomic_DNA"/>
</dbReference>
<dbReference type="PROSITE" id="PS50110">
    <property type="entry name" value="RESPONSE_REGULATORY"/>
    <property type="match status" value="1"/>
</dbReference>
<evidence type="ECO:0000313" key="10">
    <source>
        <dbReference type="EMBL" id="MFC7138518.1"/>
    </source>
</evidence>
<accession>A0ABD5XTX3</accession>
<dbReference type="GO" id="GO:0004673">
    <property type="term" value="F:protein histidine kinase activity"/>
    <property type="evidence" value="ECO:0007669"/>
    <property type="project" value="UniProtKB-EC"/>
</dbReference>
<organism evidence="10 11">
    <name type="scientific">Halosimplex aquaticum</name>
    <dbReference type="NCBI Taxonomy" id="3026162"/>
    <lineage>
        <taxon>Archaea</taxon>
        <taxon>Methanobacteriati</taxon>
        <taxon>Methanobacteriota</taxon>
        <taxon>Stenosarchaea group</taxon>
        <taxon>Halobacteria</taxon>
        <taxon>Halobacteriales</taxon>
        <taxon>Haloarculaceae</taxon>
        <taxon>Halosimplex</taxon>
    </lineage>
</organism>
<feature type="domain" description="Response regulatory" evidence="8">
    <location>
        <begin position="12"/>
        <end position="128"/>
    </location>
</feature>
<protein>
    <recommendedName>
        <fullName evidence="2">histidine kinase</fullName>
        <ecNumber evidence="2">2.7.13.3</ecNumber>
    </recommendedName>
</protein>
<dbReference type="InterPro" id="IPR003661">
    <property type="entry name" value="HisK_dim/P_dom"/>
</dbReference>
<dbReference type="GO" id="GO:0000160">
    <property type="term" value="P:phosphorelay signal transduction system"/>
    <property type="evidence" value="ECO:0007669"/>
    <property type="project" value="UniProtKB-KW"/>
</dbReference>